<proteinExistence type="predicted"/>
<dbReference type="GO" id="GO:0045944">
    <property type="term" value="P:positive regulation of transcription by RNA polymerase II"/>
    <property type="evidence" value="ECO:0007669"/>
    <property type="project" value="UniProtKB-ARBA"/>
</dbReference>
<evidence type="ECO:0000256" key="4">
    <source>
        <dbReference type="ARBA" id="ARBA00022723"/>
    </source>
</evidence>
<evidence type="ECO:0000256" key="7">
    <source>
        <dbReference type="ARBA" id="ARBA00022833"/>
    </source>
</evidence>
<feature type="region of interest" description="Disordered" evidence="12">
    <location>
        <begin position="1"/>
        <end position="45"/>
    </location>
</feature>
<keyword evidence="3" id="KW-0963">Cytoplasm</keyword>
<keyword evidence="7" id="KW-0862">Zinc</keyword>
<dbReference type="OrthoDB" id="8117402at2759"/>
<dbReference type="FunFam" id="3.30.160.60:FF:000065">
    <property type="entry name" value="B-cell CLL/lymphoma 6, member B"/>
    <property type="match status" value="1"/>
</dbReference>
<comment type="subcellular location">
    <subcellularLocation>
        <location evidence="2">Cytoplasm</location>
    </subcellularLocation>
    <subcellularLocation>
        <location evidence="1">Nucleus</location>
    </subcellularLocation>
</comment>
<feature type="compositionally biased region" description="Polar residues" evidence="12">
    <location>
        <begin position="1"/>
        <end position="17"/>
    </location>
</feature>
<reference evidence="15" key="1">
    <citation type="submission" date="2016-03" db="EMBL/GenBank/DDBJ databases">
        <authorList>
            <person name="Devillers Hugo."/>
        </authorList>
    </citation>
    <scope>NUCLEOTIDE SEQUENCE [LARGE SCALE GENOMIC DNA]</scope>
</reference>
<dbReference type="InterPro" id="IPR013087">
    <property type="entry name" value="Znf_C2H2_type"/>
</dbReference>
<keyword evidence="10" id="KW-0539">Nucleus</keyword>
<feature type="region of interest" description="Disordered" evidence="12">
    <location>
        <begin position="341"/>
        <end position="388"/>
    </location>
</feature>
<dbReference type="PROSITE" id="PS00028">
    <property type="entry name" value="ZINC_FINGER_C2H2_1"/>
    <property type="match status" value="2"/>
</dbReference>
<sequence>MDFNQFMSFQQKFGSETDNSRQKTRPETQHGGSVGNSTESEGRKAHLSIDTELKGDLEANQGPISDMQSLFFSPTSDGGPEGFPMGSNMTTPTITIEQSFEDHTGIQDSLPAGIPGNHIAGYSESVQRPFWASQQHQHHQHQQYQHLQHQQHLPSTYQPDYGPPFDLNQPQTLLSPNVLDDSFSTGSVSSHSIHSAGSYNHHLSGEWQPNDVALSPAPSRLTTGDDELDEILSVNSTNEPFYDAEFEPLAESIPAQSAGGFPNSVEDIFGDTYTQFDRANATERILDVKSPNFLKPQISIEEFKSFSPSDVLQNRVLSNLSSPVSFHTARQNTHFLSVQPDESEALSEDDSEVHTAMRQGRKARRQSIQVARRSSSSRRRLSVDEKARSLSEDRDRLLELAALKPSKSQNDCPEDNTDFGSFKFDESPSTDSNDTNQGKSAQKNPAIYSCHVCDKKFTRPYNLKSHLRTHTDERPFVCNICGKAFARQHDRKRHEDLHTGKKRYVCMGTLKDGTQWGCGKKFARSDALGRHFKTEGGKRCIAPLYEEVTRERAAGRKVNFDLPIDL</sequence>
<dbReference type="PROSITE" id="PS50157">
    <property type="entry name" value="ZINC_FINGER_C2H2_2"/>
    <property type="match status" value="3"/>
</dbReference>
<evidence type="ECO:0000256" key="5">
    <source>
        <dbReference type="ARBA" id="ARBA00022737"/>
    </source>
</evidence>
<feature type="domain" description="C2H2-type" evidence="13">
    <location>
        <begin position="504"/>
        <end position="540"/>
    </location>
</feature>
<feature type="compositionally biased region" description="Basic and acidic residues" evidence="12">
    <location>
        <begin position="18"/>
        <end position="28"/>
    </location>
</feature>
<dbReference type="PANTHER" id="PTHR24388:SF54">
    <property type="entry name" value="PROTEIN ESCARGOT"/>
    <property type="match status" value="1"/>
</dbReference>
<name>A0A1G4K9K6_9SACH</name>
<evidence type="ECO:0000259" key="13">
    <source>
        <dbReference type="PROSITE" id="PS50157"/>
    </source>
</evidence>
<dbReference type="AlphaFoldDB" id="A0A1G4K9K6"/>
<dbReference type="InterPro" id="IPR036236">
    <property type="entry name" value="Znf_C2H2_sf"/>
</dbReference>
<feature type="domain" description="C2H2-type" evidence="13">
    <location>
        <begin position="448"/>
        <end position="475"/>
    </location>
</feature>
<feature type="region of interest" description="Disordered" evidence="12">
    <location>
        <begin position="401"/>
        <end position="442"/>
    </location>
</feature>
<keyword evidence="5" id="KW-0677">Repeat</keyword>
<keyword evidence="8" id="KW-0805">Transcription regulation</keyword>
<keyword evidence="15" id="KW-1185">Reference proteome</keyword>
<organism evidence="14 15">
    <name type="scientific">Lachancea meyersii CBS 8951</name>
    <dbReference type="NCBI Taxonomy" id="1266667"/>
    <lineage>
        <taxon>Eukaryota</taxon>
        <taxon>Fungi</taxon>
        <taxon>Dikarya</taxon>
        <taxon>Ascomycota</taxon>
        <taxon>Saccharomycotina</taxon>
        <taxon>Saccharomycetes</taxon>
        <taxon>Saccharomycetales</taxon>
        <taxon>Saccharomycetaceae</taxon>
        <taxon>Lachancea</taxon>
    </lineage>
</organism>
<dbReference type="GO" id="GO:0000981">
    <property type="term" value="F:DNA-binding transcription factor activity, RNA polymerase II-specific"/>
    <property type="evidence" value="ECO:0007669"/>
    <property type="project" value="TreeGrafter"/>
</dbReference>
<protein>
    <submittedName>
        <fullName evidence="14">LAME_0G12310g1_1</fullName>
    </submittedName>
</protein>
<evidence type="ECO:0000256" key="1">
    <source>
        <dbReference type="ARBA" id="ARBA00004123"/>
    </source>
</evidence>
<dbReference type="Pfam" id="PF00096">
    <property type="entry name" value="zf-C2H2"/>
    <property type="match status" value="2"/>
</dbReference>
<dbReference type="GO" id="GO:0071277">
    <property type="term" value="P:cellular response to calcium ion"/>
    <property type="evidence" value="ECO:0007669"/>
    <property type="project" value="UniProtKB-ARBA"/>
</dbReference>
<dbReference type="Gene3D" id="3.30.160.60">
    <property type="entry name" value="Classic Zinc Finger"/>
    <property type="match status" value="3"/>
</dbReference>
<evidence type="ECO:0000256" key="6">
    <source>
        <dbReference type="ARBA" id="ARBA00022771"/>
    </source>
</evidence>
<dbReference type="FunFam" id="3.30.160.60:FF:000239">
    <property type="entry name" value="C2H2 type zinc finger protein"/>
    <property type="match status" value="1"/>
</dbReference>
<feature type="compositionally biased region" description="Polar residues" evidence="12">
    <location>
        <begin position="427"/>
        <end position="442"/>
    </location>
</feature>
<dbReference type="GO" id="GO:0005634">
    <property type="term" value="C:nucleus"/>
    <property type="evidence" value="ECO:0007669"/>
    <property type="project" value="UniProtKB-SubCell"/>
</dbReference>
<feature type="domain" description="C2H2-type" evidence="13">
    <location>
        <begin position="476"/>
        <end position="503"/>
    </location>
</feature>
<evidence type="ECO:0000256" key="11">
    <source>
        <dbReference type="PROSITE-ProRule" id="PRU00042"/>
    </source>
</evidence>
<keyword evidence="9" id="KW-0804">Transcription</keyword>
<dbReference type="SUPFAM" id="SSF57667">
    <property type="entry name" value="beta-beta-alpha zinc fingers"/>
    <property type="match status" value="1"/>
</dbReference>
<dbReference type="InterPro" id="IPR050527">
    <property type="entry name" value="Snail/Krueppel_Znf"/>
</dbReference>
<evidence type="ECO:0000256" key="3">
    <source>
        <dbReference type="ARBA" id="ARBA00022490"/>
    </source>
</evidence>
<feature type="compositionally biased region" description="Acidic residues" evidence="12">
    <location>
        <begin position="341"/>
        <end position="351"/>
    </location>
</feature>
<evidence type="ECO:0000256" key="9">
    <source>
        <dbReference type="ARBA" id="ARBA00023163"/>
    </source>
</evidence>
<evidence type="ECO:0000256" key="12">
    <source>
        <dbReference type="SAM" id="MobiDB-lite"/>
    </source>
</evidence>
<evidence type="ECO:0000256" key="10">
    <source>
        <dbReference type="ARBA" id="ARBA00023242"/>
    </source>
</evidence>
<dbReference type="FunFam" id="3.30.160.60:FF:000181">
    <property type="entry name" value="C2H2 type zinc finger protein"/>
    <property type="match status" value="1"/>
</dbReference>
<evidence type="ECO:0000313" key="15">
    <source>
        <dbReference type="Proteomes" id="UP000191144"/>
    </source>
</evidence>
<dbReference type="GO" id="GO:0008270">
    <property type="term" value="F:zinc ion binding"/>
    <property type="evidence" value="ECO:0007669"/>
    <property type="project" value="UniProtKB-KW"/>
</dbReference>
<evidence type="ECO:0000256" key="8">
    <source>
        <dbReference type="ARBA" id="ARBA00023015"/>
    </source>
</evidence>
<dbReference type="PANTHER" id="PTHR24388">
    <property type="entry name" value="ZINC FINGER PROTEIN"/>
    <property type="match status" value="1"/>
</dbReference>
<evidence type="ECO:0000313" key="14">
    <source>
        <dbReference type="EMBL" id="SCV00837.1"/>
    </source>
</evidence>
<keyword evidence="6 11" id="KW-0863">Zinc-finger</keyword>
<gene>
    <name evidence="14" type="ORF">LAME_0G12310G</name>
</gene>
<dbReference type="GO" id="GO:0000978">
    <property type="term" value="F:RNA polymerase II cis-regulatory region sequence-specific DNA binding"/>
    <property type="evidence" value="ECO:0007669"/>
    <property type="project" value="TreeGrafter"/>
</dbReference>
<keyword evidence="4" id="KW-0479">Metal-binding</keyword>
<dbReference type="GO" id="GO:0071467">
    <property type="term" value="P:cellular response to pH"/>
    <property type="evidence" value="ECO:0007669"/>
    <property type="project" value="UniProtKB-ARBA"/>
</dbReference>
<dbReference type="GO" id="GO:0005737">
    <property type="term" value="C:cytoplasm"/>
    <property type="evidence" value="ECO:0007669"/>
    <property type="project" value="UniProtKB-SubCell"/>
</dbReference>
<dbReference type="SMART" id="SM00355">
    <property type="entry name" value="ZnF_C2H2"/>
    <property type="match status" value="2"/>
</dbReference>
<accession>A0A1G4K9K6</accession>
<dbReference type="EMBL" id="LT598484">
    <property type="protein sequence ID" value="SCV00837.1"/>
    <property type="molecule type" value="Genomic_DNA"/>
</dbReference>
<feature type="region of interest" description="Disordered" evidence="12">
    <location>
        <begin position="133"/>
        <end position="170"/>
    </location>
</feature>
<dbReference type="Proteomes" id="UP000191144">
    <property type="component" value="Chromosome G"/>
</dbReference>
<evidence type="ECO:0000256" key="2">
    <source>
        <dbReference type="ARBA" id="ARBA00004496"/>
    </source>
</evidence>
<feature type="compositionally biased region" description="Low complexity" evidence="12">
    <location>
        <begin position="142"/>
        <end position="153"/>
    </location>
</feature>